<dbReference type="Gene3D" id="3.10.180.10">
    <property type="entry name" value="2,3-Dihydroxybiphenyl 1,2-Dioxygenase, domain 1"/>
    <property type="match status" value="1"/>
</dbReference>
<dbReference type="EMBL" id="CP141614">
    <property type="protein sequence ID" value="WRP14926.1"/>
    <property type="molecule type" value="Genomic_DNA"/>
</dbReference>
<feature type="domain" description="Glyoxalase/fosfomycin resistance/dioxygenase" evidence="1">
    <location>
        <begin position="7"/>
        <end position="109"/>
    </location>
</feature>
<name>A0ABZ1BR48_9FIRM</name>
<protein>
    <submittedName>
        <fullName evidence="2">VOC family protein</fullName>
    </submittedName>
</protein>
<dbReference type="CDD" id="cd06587">
    <property type="entry name" value="VOC"/>
    <property type="match status" value="1"/>
</dbReference>
<dbReference type="RefSeq" id="WP_324669313.1">
    <property type="nucleotide sequence ID" value="NZ_CP141614.1"/>
</dbReference>
<keyword evidence="3" id="KW-1185">Reference proteome</keyword>
<sequence length="130" mass="13971">MNQRPSTAVRVADLNRSVAFYTKLAGFTLIEHRPEADVAVVAYNGCPLLLAGPAAADLAAYLSEVNKVEKPGAVLHFPPSGEIDEMLATYQARGIPGVKLEETWWGDRTLTFPIPGRRRSTTPAGPSALP</sequence>
<evidence type="ECO:0000313" key="3">
    <source>
        <dbReference type="Proteomes" id="UP001333102"/>
    </source>
</evidence>
<proteinExistence type="predicted"/>
<accession>A0ABZ1BR48</accession>
<dbReference type="InterPro" id="IPR029068">
    <property type="entry name" value="Glyas_Bleomycin-R_OHBP_Dase"/>
</dbReference>
<reference evidence="3" key="1">
    <citation type="submission" date="2023-12" db="EMBL/GenBank/DDBJ databases">
        <title>Novel isolates from deep terrestrial aquifers shed light on the physiology and ecology of the class Limnochordia.</title>
        <authorList>
            <person name="Karnachuk O.V."/>
            <person name="Lukina A.P."/>
            <person name="Avakyan M.R."/>
            <person name="Kadnikov V."/>
            <person name="Begmatov S."/>
            <person name="Beletsky A.V."/>
            <person name="Mardanov A.V."/>
            <person name="Ravin N.V."/>
        </authorList>
    </citation>
    <scope>NUCLEOTIDE SEQUENCE [LARGE SCALE GENOMIC DNA]</scope>
    <source>
        <strain evidence="3">LN</strain>
    </source>
</reference>
<evidence type="ECO:0000259" key="1">
    <source>
        <dbReference type="Pfam" id="PF00903"/>
    </source>
</evidence>
<evidence type="ECO:0000313" key="2">
    <source>
        <dbReference type="EMBL" id="WRP14926.1"/>
    </source>
</evidence>
<gene>
    <name evidence="2" type="ORF">VLY81_01770</name>
</gene>
<dbReference type="Proteomes" id="UP001333102">
    <property type="component" value="Chromosome"/>
</dbReference>
<organism evidence="2 3">
    <name type="scientific">Geochorda subterranea</name>
    <dbReference type="NCBI Taxonomy" id="3109564"/>
    <lineage>
        <taxon>Bacteria</taxon>
        <taxon>Bacillati</taxon>
        <taxon>Bacillota</taxon>
        <taxon>Limnochordia</taxon>
        <taxon>Limnochordales</taxon>
        <taxon>Geochordaceae</taxon>
        <taxon>Geochorda</taxon>
    </lineage>
</organism>
<dbReference type="InterPro" id="IPR004360">
    <property type="entry name" value="Glyas_Fos-R_dOase_dom"/>
</dbReference>
<dbReference type="Pfam" id="PF00903">
    <property type="entry name" value="Glyoxalase"/>
    <property type="match status" value="1"/>
</dbReference>
<dbReference type="SUPFAM" id="SSF54593">
    <property type="entry name" value="Glyoxalase/Bleomycin resistance protein/Dihydroxybiphenyl dioxygenase"/>
    <property type="match status" value="1"/>
</dbReference>